<organism evidence="2">
    <name type="scientific">bioreactor metagenome</name>
    <dbReference type="NCBI Taxonomy" id="1076179"/>
    <lineage>
        <taxon>unclassified sequences</taxon>
        <taxon>metagenomes</taxon>
        <taxon>ecological metagenomes</taxon>
    </lineage>
</organism>
<comment type="caution">
    <text evidence="2">The sequence shown here is derived from an EMBL/GenBank/DDBJ whole genome shotgun (WGS) entry which is preliminary data.</text>
</comment>
<dbReference type="EMBL" id="VSSQ01083197">
    <property type="protein sequence ID" value="MPN31610.1"/>
    <property type="molecule type" value="Genomic_DNA"/>
</dbReference>
<sequence length="113" mass="12170">MAEKIGGGEENEQMAGGAECPGQAEHRLTEGVHGYIGRSDDLHVGLEKVSEDQGDDQNRKQETLSICQGVERIDRQHRLKEGGKRLGRYHGEDGSIRTGGGAGREVGGEEAED</sequence>
<gene>
    <name evidence="2" type="ORF">SDC9_179084</name>
</gene>
<evidence type="ECO:0000313" key="2">
    <source>
        <dbReference type="EMBL" id="MPN31610.1"/>
    </source>
</evidence>
<reference evidence="2" key="1">
    <citation type="submission" date="2019-08" db="EMBL/GenBank/DDBJ databases">
        <authorList>
            <person name="Kucharzyk K."/>
            <person name="Murdoch R.W."/>
            <person name="Higgins S."/>
            <person name="Loffler F."/>
        </authorList>
    </citation>
    <scope>NUCLEOTIDE SEQUENCE</scope>
</reference>
<name>A0A645GYX5_9ZZZZ</name>
<protein>
    <submittedName>
        <fullName evidence="2">Uncharacterized protein</fullName>
    </submittedName>
</protein>
<feature type="region of interest" description="Disordered" evidence="1">
    <location>
        <begin position="1"/>
        <end position="24"/>
    </location>
</feature>
<feature type="region of interest" description="Disordered" evidence="1">
    <location>
        <begin position="78"/>
        <end position="113"/>
    </location>
</feature>
<accession>A0A645GYX5</accession>
<proteinExistence type="predicted"/>
<evidence type="ECO:0000256" key="1">
    <source>
        <dbReference type="SAM" id="MobiDB-lite"/>
    </source>
</evidence>
<feature type="compositionally biased region" description="Basic and acidic residues" evidence="1">
    <location>
        <begin position="78"/>
        <end position="95"/>
    </location>
</feature>
<dbReference type="AlphaFoldDB" id="A0A645GYX5"/>